<keyword evidence="2" id="KW-0520">NAD</keyword>
<dbReference type="PANTHER" id="PTHR43333:SF1">
    <property type="entry name" value="D-ISOMER SPECIFIC 2-HYDROXYACID DEHYDROGENASE NAD-BINDING DOMAIN-CONTAINING PROTEIN"/>
    <property type="match status" value="1"/>
</dbReference>
<sequence length="310" mass="33711">MTILYAAEADEAAQWTDSLRALDPGLDIRFWPEWGDPATVDFVVVGGRSPGDLSIFPKLKAIQSTWAGVNHLLRSPGLPQGVPIARMVDRGLTGSMTEFVVYQVLDEWRRGPELRAAQRDARWVETMPRLAKDCRVGILGLGTLGSDIAQKLAGLGFSVSGWSRSAKEPGGNIRSFGGADSLPTFLGDLHILICLLPLTAETENILDAKLFGHLPQGAVLINVGRGAQLNEADLLAALAEGRLRRAVLDVFREEPLPATHGFWRHPQITLTPHVAAITRAGTGADDILENYRRAMSGRPLLNQVDVRKGY</sequence>
<dbReference type="PANTHER" id="PTHR43333">
    <property type="entry name" value="2-HACID_DH_C DOMAIN-CONTAINING PROTEIN"/>
    <property type="match status" value="1"/>
</dbReference>
<keyword evidence="1" id="KW-0560">Oxidoreductase</keyword>
<organism evidence="4 5">
    <name type="scientific">Dongia rigui</name>
    <dbReference type="NCBI Taxonomy" id="940149"/>
    <lineage>
        <taxon>Bacteria</taxon>
        <taxon>Pseudomonadati</taxon>
        <taxon>Pseudomonadota</taxon>
        <taxon>Alphaproteobacteria</taxon>
        <taxon>Rhodospirillales</taxon>
        <taxon>Dongiaceae</taxon>
        <taxon>Dongia</taxon>
    </lineage>
</organism>
<keyword evidence="5" id="KW-1185">Reference proteome</keyword>
<dbReference type="EMBL" id="JAXCLX010000004">
    <property type="protein sequence ID" value="MDY0874381.1"/>
    <property type="molecule type" value="Genomic_DNA"/>
</dbReference>
<dbReference type="RefSeq" id="WP_320502848.1">
    <property type="nucleotide sequence ID" value="NZ_JAXCLX010000004.1"/>
</dbReference>
<dbReference type="SUPFAM" id="SSF51735">
    <property type="entry name" value="NAD(P)-binding Rossmann-fold domains"/>
    <property type="match status" value="1"/>
</dbReference>
<evidence type="ECO:0000256" key="2">
    <source>
        <dbReference type="ARBA" id="ARBA00023027"/>
    </source>
</evidence>
<evidence type="ECO:0000256" key="1">
    <source>
        <dbReference type="ARBA" id="ARBA00023002"/>
    </source>
</evidence>
<name>A0ABU5E678_9PROT</name>
<dbReference type="Proteomes" id="UP001271769">
    <property type="component" value="Unassembled WGS sequence"/>
</dbReference>
<gene>
    <name evidence="4" type="ORF">SMD31_20745</name>
</gene>
<dbReference type="Pfam" id="PF02826">
    <property type="entry name" value="2-Hacid_dh_C"/>
    <property type="match status" value="1"/>
</dbReference>
<reference evidence="4 5" key="1">
    <citation type="journal article" date="2013" name="Antonie Van Leeuwenhoek">
        <title>Dongia rigui sp. nov., isolated from freshwater of a large wetland in Korea.</title>
        <authorList>
            <person name="Baik K.S."/>
            <person name="Hwang Y.M."/>
            <person name="Choi J.S."/>
            <person name="Kwon J."/>
            <person name="Seong C.N."/>
        </authorList>
    </citation>
    <scope>NUCLEOTIDE SEQUENCE [LARGE SCALE GENOMIC DNA]</scope>
    <source>
        <strain evidence="4 5">04SU4-P</strain>
    </source>
</reference>
<protein>
    <submittedName>
        <fullName evidence="4">Glyoxylate/hydroxypyruvate reductase A</fullName>
    </submittedName>
</protein>
<feature type="domain" description="D-isomer specific 2-hydroxyacid dehydrogenase NAD-binding" evidence="3">
    <location>
        <begin position="103"/>
        <end position="275"/>
    </location>
</feature>
<evidence type="ECO:0000313" key="5">
    <source>
        <dbReference type="Proteomes" id="UP001271769"/>
    </source>
</evidence>
<proteinExistence type="predicted"/>
<dbReference type="Gene3D" id="3.40.50.720">
    <property type="entry name" value="NAD(P)-binding Rossmann-like Domain"/>
    <property type="match status" value="2"/>
</dbReference>
<evidence type="ECO:0000313" key="4">
    <source>
        <dbReference type="EMBL" id="MDY0874381.1"/>
    </source>
</evidence>
<comment type="caution">
    <text evidence="4">The sequence shown here is derived from an EMBL/GenBank/DDBJ whole genome shotgun (WGS) entry which is preliminary data.</text>
</comment>
<evidence type="ECO:0000259" key="3">
    <source>
        <dbReference type="Pfam" id="PF02826"/>
    </source>
</evidence>
<dbReference type="InterPro" id="IPR006140">
    <property type="entry name" value="D-isomer_DH_NAD-bd"/>
</dbReference>
<accession>A0ABU5E678</accession>
<dbReference type="CDD" id="cd12164">
    <property type="entry name" value="GDH_like_2"/>
    <property type="match status" value="1"/>
</dbReference>
<dbReference type="InterPro" id="IPR036291">
    <property type="entry name" value="NAD(P)-bd_dom_sf"/>
</dbReference>